<dbReference type="RefSeq" id="XP_021856340.1">
    <property type="nucleotide sequence ID" value="XM_022000648.2"/>
</dbReference>
<reference evidence="1" key="1">
    <citation type="journal article" date="2021" name="Nat. Commun.">
        <title>Genomic analyses provide insights into spinach domestication and the genetic basis of agronomic traits.</title>
        <authorList>
            <person name="Cai X."/>
            <person name="Sun X."/>
            <person name="Xu C."/>
            <person name="Sun H."/>
            <person name="Wang X."/>
            <person name="Ge C."/>
            <person name="Zhang Z."/>
            <person name="Wang Q."/>
            <person name="Fei Z."/>
            <person name="Jiao C."/>
            <person name="Wang Q."/>
        </authorList>
    </citation>
    <scope>NUCLEOTIDE SEQUENCE [LARGE SCALE GENOMIC DNA]</scope>
    <source>
        <strain evidence="1">cv. Varoflay</strain>
    </source>
</reference>
<dbReference type="KEGG" id="soe:110795624"/>
<dbReference type="AlphaFoldDB" id="A0A9R0IXN3"/>
<evidence type="ECO:0000313" key="2">
    <source>
        <dbReference type="RefSeq" id="XP_021856340.1"/>
    </source>
</evidence>
<dbReference type="GeneID" id="110795624"/>
<dbReference type="PANTHER" id="PTHR37251:SF1">
    <property type="entry name" value="MITOCHONDRIAL IMPORT RECEPTOR SUBUNIT TOM5 HOMOLOG"/>
    <property type="match status" value="1"/>
</dbReference>
<dbReference type="GO" id="GO:0005742">
    <property type="term" value="C:mitochondrial outer membrane translocase complex"/>
    <property type="evidence" value="ECO:0007669"/>
    <property type="project" value="InterPro"/>
</dbReference>
<gene>
    <name evidence="2" type="primary">LOC110795624</name>
</gene>
<organism evidence="1 2">
    <name type="scientific">Spinacia oleracea</name>
    <name type="common">Spinach</name>
    <dbReference type="NCBI Taxonomy" id="3562"/>
    <lineage>
        <taxon>Eukaryota</taxon>
        <taxon>Viridiplantae</taxon>
        <taxon>Streptophyta</taxon>
        <taxon>Embryophyta</taxon>
        <taxon>Tracheophyta</taxon>
        <taxon>Spermatophyta</taxon>
        <taxon>Magnoliopsida</taxon>
        <taxon>eudicotyledons</taxon>
        <taxon>Gunneridae</taxon>
        <taxon>Pentapetalae</taxon>
        <taxon>Caryophyllales</taxon>
        <taxon>Chenopodiaceae</taxon>
        <taxon>Chenopodioideae</taxon>
        <taxon>Anserineae</taxon>
        <taxon>Spinacia</taxon>
    </lineage>
</organism>
<keyword evidence="1" id="KW-1185">Reference proteome</keyword>
<keyword evidence="2" id="KW-0675">Receptor</keyword>
<dbReference type="PANTHER" id="PTHR37251">
    <property type="entry name" value="MITOCHONDRIAL IMPORT RECEPTOR SUBUNIT TOM5 HOMOLOG"/>
    <property type="match status" value="1"/>
</dbReference>
<sequence length="54" mass="6130">MAELPISVDSLKRFWNAQVHDPNKWAFNMKFLRAAGMFAGSVIFIRNFGESVAL</sequence>
<protein>
    <submittedName>
        <fullName evidence="2">Mitochondrial import receptor subunit TOM5 homolog</fullName>
    </submittedName>
</protein>
<name>A0A9R0IXN3_SPIOL</name>
<dbReference type="OrthoDB" id="5514856at2759"/>
<accession>A0A9R0IXN3</accession>
<evidence type="ECO:0000313" key="1">
    <source>
        <dbReference type="Proteomes" id="UP000813463"/>
    </source>
</evidence>
<proteinExistence type="predicted"/>
<dbReference type="Proteomes" id="UP000813463">
    <property type="component" value="Chromosome 5"/>
</dbReference>
<reference evidence="2" key="2">
    <citation type="submission" date="2025-08" db="UniProtKB">
        <authorList>
            <consortium name="RefSeq"/>
        </authorList>
    </citation>
    <scope>IDENTIFICATION</scope>
    <source>
        <tissue evidence="2">Leaf</tissue>
    </source>
</reference>
<dbReference type="InterPro" id="IPR034553">
    <property type="entry name" value="TOM5_viridi"/>
</dbReference>